<accession>A0A4Q9KJ74</accession>
<dbReference type="Proteomes" id="UP000291933">
    <property type="component" value="Unassembled WGS sequence"/>
</dbReference>
<sequence length="510" mass="48793">MNRKPRLLASLAALATTAVLTGCSVAGVSLTGSSTTSGSGTTTASSQSTATATVLTADASVAEARANNATPDTAATTWSATGATTIALTGSSATVSGAGATASGNTVTITAGGTYVLSGTLNGQVVVNSPSSDEVKVVLNGATITSSTGPAIAVTDAGESVIVLADGTSNTLTDAKTYADTSESAPNAALWSSADLTIGGGGSLTVTGQLNDGIASKDGLVITAGTINVTAVDDGIRGKDHVAITGGNITVSAGGDALKSDNTTDADSGFVDISGGTLNLAAGTAKGDGIDATNDIIISDGTINVSRSYEGLEALNIVIGGGTIEVTSSDDGLNVAQTSTSTTTTTTNARGMGGGGGTVVPGTASITGGTLILHANGDGFDSNGTASIAGGTVIVDQVGGGNGALDVNGTFTITGGQLIALGDASMPVAPGTSSSQGWLMAAASGSAGAKVQILAGSTVIAEFTAPRTFGNVVYSSSAIKSGSAYTVSVNGTAMNVTADVASAGGMGPRH</sequence>
<feature type="chain" id="PRO_5039172246" evidence="1">
    <location>
        <begin position="27"/>
        <end position="510"/>
    </location>
</feature>
<evidence type="ECO:0000313" key="3">
    <source>
        <dbReference type="Proteomes" id="UP000291933"/>
    </source>
</evidence>
<dbReference type="Pfam" id="PF14262">
    <property type="entry name" value="Cthe_2159"/>
    <property type="match status" value="1"/>
</dbReference>
<keyword evidence="1" id="KW-0732">Signal</keyword>
<dbReference type="InterPro" id="IPR025584">
    <property type="entry name" value="Cthe_2159"/>
</dbReference>
<feature type="signal peptide" evidence="1">
    <location>
        <begin position="1"/>
        <end position="26"/>
    </location>
</feature>
<reference evidence="2 3" key="1">
    <citation type="submission" date="2019-01" db="EMBL/GenBank/DDBJ databases">
        <title>Lactibacter flavus gen. nov., sp. nov., a novel bacterium of the family Propionibacteriaceae isolated from raw milk and dairy products.</title>
        <authorList>
            <person name="Huptas C."/>
            <person name="Wenning M."/>
            <person name="Breitenwieser F."/>
            <person name="Doll E."/>
            <person name="Von Neubeck M."/>
            <person name="Busse H.-J."/>
            <person name="Scherer S."/>
        </authorList>
    </citation>
    <scope>NUCLEOTIDE SEQUENCE [LARGE SCALE GENOMIC DNA]</scope>
    <source>
        <strain evidence="2 3">DSM 22130</strain>
    </source>
</reference>
<proteinExistence type="predicted"/>
<dbReference type="EMBL" id="SDMR01000024">
    <property type="protein sequence ID" value="TBT92110.1"/>
    <property type="molecule type" value="Genomic_DNA"/>
</dbReference>
<organism evidence="2 3">
    <name type="scientific">Propioniciclava tarda</name>
    <dbReference type="NCBI Taxonomy" id="433330"/>
    <lineage>
        <taxon>Bacteria</taxon>
        <taxon>Bacillati</taxon>
        <taxon>Actinomycetota</taxon>
        <taxon>Actinomycetes</taxon>
        <taxon>Propionibacteriales</taxon>
        <taxon>Propionibacteriaceae</taxon>
        <taxon>Propioniciclava</taxon>
    </lineage>
</organism>
<evidence type="ECO:0000256" key="1">
    <source>
        <dbReference type="SAM" id="SignalP"/>
    </source>
</evidence>
<evidence type="ECO:0000313" key="2">
    <source>
        <dbReference type="EMBL" id="TBT92110.1"/>
    </source>
</evidence>
<comment type="caution">
    <text evidence="2">The sequence shown here is derived from an EMBL/GenBank/DDBJ whole genome shotgun (WGS) entry which is preliminary data.</text>
</comment>
<keyword evidence="3" id="KW-1185">Reference proteome</keyword>
<gene>
    <name evidence="2" type="ORF">ET996_13710</name>
</gene>
<protein>
    <submittedName>
        <fullName evidence="2">Carbohydrate-binding domain-containing protein</fullName>
    </submittedName>
</protein>
<dbReference type="PROSITE" id="PS51257">
    <property type="entry name" value="PROKAR_LIPOPROTEIN"/>
    <property type="match status" value="1"/>
</dbReference>
<dbReference type="OrthoDB" id="9812829at2"/>
<dbReference type="AlphaFoldDB" id="A0A4Q9KJ74"/>
<name>A0A4Q9KJ74_PROTD</name>
<dbReference type="RefSeq" id="WP_131173126.1">
    <property type="nucleotide sequence ID" value="NZ_FXTL01000028.1"/>
</dbReference>